<feature type="compositionally biased region" description="Low complexity" evidence="1">
    <location>
        <begin position="284"/>
        <end position="294"/>
    </location>
</feature>
<feature type="signal peptide" evidence="3">
    <location>
        <begin position="1"/>
        <end position="19"/>
    </location>
</feature>
<dbReference type="Proteomes" id="UP001444661">
    <property type="component" value="Unassembled WGS sequence"/>
</dbReference>
<proteinExistence type="predicted"/>
<feature type="region of interest" description="Disordered" evidence="1">
    <location>
        <begin position="379"/>
        <end position="399"/>
    </location>
</feature>
<organism evidence="4 5">
    <name type="scientific">Apiospora rasikravindrae</name>
    <dbReference type="NCBI Taxonomy" id="990691"/>
    <lineage>
        <taxon>Eukaryota</taxon>
        <taxon>Fungi</taxon>
        <taxon>Dikarya</taxon>
        <taxon>Ascomycota</taxon>
        <taxon>Pezizomycotina</taxon>
        <taxon>Sordariomycetes</taxon>
        <taxon>Xylariomycetidae</taxon>
        <taxon>Amphisphaeriales</taxon>
        <taxon>Apiosporaceae</taxon>
        <taxon>Apiospora</taxon>
    </lineage>
</organism>
<feature type="compositionally biased region" description="Low complexity" evidence="1">
    <location>
        <begin position="324"/>
        <end position="333"/>
    </location>
</feature>
<feature type="region of interest" description="Disordered" evidence="1">
    <location>
        <begin position="644"/>
        <end position="673"/>
    </location>
</feature>
<name>A0ABR1TEX6_9PEZI</name>
<evidence type="ECO:0000256" key="3">
    <source>
        <dbReference type="SAM" id="SignalP"/>
    </source>
</evidence>
<feature type="compositionally biased region" description="Gly residues" evidence="1">
    <location>
        <begin position="476"/>
        <end position="490"/>
    </location>
</feature>
<feature type="compositionally biased region" description="Low complexity" evidence="1">
    <location>
        <begin position="711"/>
        <end position="735"/>
    </location>
</feature>
<evidence type="ECO:0000256" key="1">
    <source>
        <dbReference type="SAM" id="MobiDB-lite"/>
    </source>
</evidence>
<feature type="transmembrane region" description="Helical" evidence="2">
    <location>
        <begin position="796"/>
        <end position="819"/>
    </location>
</feature>
<feature type="region of interest" description="Disordered" evidence="1">
    <location>
        <begin position="700"/>
        <end position="735"/>
    </location>
</feature>
<protein>
    <submittedName>
        <fullName evidence="4">Uncharacterized protein</fullName>
    </submittedName>
</protein>
<keyword evidence="5" id="KW-1185">Reference proteome</keyword>
<feature type="compositionally biased region" description="Gly residues" evidence="1">
    <location>
        <begin position="649"/>
        <end position="658"/>
    </location>
</feature>
<sequence length="844" mass="83335">MRHLALPGIFAALLRSASAQQYGGSGGSGSPGGPGGPGISITGGGGTCPFAEPTTVFVTVTPDVVVIPPPSTVTVTVPNPPFGYTSGVSAQPGPQWPSGWPPAESLTVPCTTGPNGEPLPSVPGLVTVTYPGPPGGSPGVGTFSLVTVPPASQTGYPGGPFGVSSSPGGPGGQGMSSIPGWGSFGSSPEPTVTVTVPEGTPAGPWGSETNNNPGGPPGGQGGSGSFTNPYALPTVTLTVPEGGSGGSTVPGGGSPGSDGGQDCTTSPEGGVGPSNPFPEVTVTAPPNGQPSAAPGGPGGQGWSSTPDGGWGPSYPFPEVTVTVPPNGQPSSYPGGPGWSSTPGGGWGSAPPGGGFGPSNTLPEITITLPYTTLTVPYTVPNGPGKGETSSTPQGGYGGAPPYPTVTLSTVGVSPGGGFGPSNTLPEITLTLPDTTLTIPYTIPNGPGNGEASSTPQGGYGGALPTPTVILSTIGVTPGGGSPGGPGGSGGSASQTFSGGYGWPSPSTGPGGQGQGSGPSTLTITIPNTGSGEGYQTTPALISPIVSTLSGTITSIVPSIPWTPIATPPGLGSATFSTPCPEELTTPGQPGIPWTYSSYTESTPTVVTMWPPATESIPSVVTIWPVSTEETPSLITIWPSIETIWPSNSGGTGPSGQGMGSTSCPEDEGTDVGRIGATSTTTLASSSTSTLILSSTSTSTAQSSDAGAIGETSTSSIASSSTSTSASTATDQTSSAGPCDGSLIKYYITSLIISDDLVVSVDISTHVHCPFIVQRLNQQQLEYQFLYELVLFQQCHLYHFGIVTFCTVVAVLVACGHFKFVEHCGDYYKLPISNHQLVNCIITVI</sequence>
<evidence type="ECO:0000256" key="2">
    <source>
        <dbReference type="SAM" id="Phobius"/>
    </source>
</evidence>
<evidence type="ECO:0000313" key="5">
    <source>
        <dbReference type="Proteomes" id="UP001444661"/>
    </source>
</evidence>
<keyword evidence="2" id="KW-1133">Transmembrane helix</keyword>
<feature type="compositionally biased region" description="Polar residues" evidence="1">
    <location>
        <begin position="521"/>
        <end position="531"/>
    </location>
</feature>
<feature type="region of interest" description="Disordered" evidence="1">
    <location>
        <begin position="156"/>
        <end position="361"/>
    </location>
</feature>
<feature type="compositionally biased region" description="Gly residues" evidence="1">
    <location>
        <begin position="334"/>
        <end position="356"/>
    </location>
</feature>
<dbReference type="EMBL" id="JAQQWK010000003">
    <property type="protein sequence ID" value="KAK8045181.1"/>
    <property type="molecule type" value="Genomic_DNA"/>
</dbReference>
<feature type="region of interest" description="Disordered" evidence="1">
    <location>
        <begin position="20"/>
        <end position="46"/>
    </location>
</feature>
<keyword evidence="3" id="KW-0732">Signal</keyword>
<gene>
    <name evidence="4" type="ORF">PG993_005205</name>
</gene>
<feature type="compositionally biased region" description="Gly residues" evidence="1">
    <location>
        <begin position="242"/>
        <end position="259"/>
    </location>
</feature>
<reference evidence="4 5" key="1">
    <citation type="submission" date="2023-01" db="EMBL/GenBank/DDBJ databases">
        <title>Analysis of 21 Apiospora genomes using comparative genomics revels a genus with tremendous synthesis potential of carbohydrate active enzymes and secondary metabolites.</title>
        <authorList>
            <person name="Sorensen T."/>
        </authorList>
    </citation>
    <scope>NUCLEOTIDE SEQUENCE [LARGE SCALE GENOMIC DNA]</scope>
    <source>
        <strain evidence="4 5">CBS 33761</strain>
    </source>
</reference>
<evidence type="ECO:0000313" key="4">
    <source>
        <dbReference type="EMBL" id="KAK8045181.1"/>
    </source>
</evidence>
<feature type="compositionally biased region" description="Low complexity" evidence="1">
    <location>
        <begin position="175"/>
        <end position="213"/>
    </location>
</feature>
<feature type="region of interest" description="Disordered" evidence="1">
    <location>
        <begin position="442"/>
        <end position="531"/>
    </location>
</feature>
<comment type="caution">
    <text evidence="4">The sequence shown here is derived from an EMBL/GenBank/DDBJ whole genome shotgun (WGS) entry which is preliminary data.</text>
</comment>
<keyword evidence="2" id="KW-0472">Membrane</keyword>
<feature type="compositionally biased region" description="Gly residues" evidence="1">
    <location>
        <begin position="23"/>
        <end position="46"/>
    </location>
</feature>
<feature type="chain" id="PRO_5045832414" evidence="3">
    <location>
        <begin position="20"/>
        <end position="844"/>
    </location>
</feature>
<keyword evidence="2" id="KW-0812">Transmembrane</keyword>
<accession>A0ABR1TEX6</accession>